<evidence type="ECO:0000256" key="1">
    <source>
        <dbReference type="SAM" id="SignalP"/>
    </source>
</evidence>
<dbReference type="EMBL" id="RQYT01000012">
    <property type="protein sequence ID" value="RRD49780.1"/>
    <property type="molecule type" value="Genomic_DNA"/>
</dbReference>
<accession>A0A3P1WWJ5</accession>
<name>A0A3P1WWJ5_9ACTN</name>
<comment type="caution">
    <text evidence="2">The sequence shown here is derived from an EMBL/GenBank/DDBJ whole genome shotgun (WGS) entry which is preliminary data.</text>
</comment>
<gene>
    <name evidence="2" type="ORF">EII35_07170</name>
</gene>
<feature type="signal peptide" evidence="1">
    <location>
        <begin position="1"/>
        <end position="26"/>
    </location>
</feature>
<dbReference type="Proteomes" id="UP000280935">
    <property type="component" value="Unassembled WGS sequence"/>
</dbReference>
<proteinExistence type="predicted"/>
<keyword evidence="1" id="KW-0732">Signal</keyword>
<dbReference type="AlphaFoldDB" id="A0A3P1WWJ5"/>
<reference evidence="2 3" key="1">
    <citation type="submission" date="2018-11" db="EMBL/GenBank/DDBJ databases">
        <title>Genomes From Bacteria Associated with the Canine Oral Cavity: a Test Case for Automated Genome-Based Taxonomic Assignment.</title>
        <authorList>
            <person name="Coil D.A."/>
            <person name="Jospin G."/>
            <person name="Darling A.E."/>
            <person name="Wallis C."/>
            <person name="Davis I.J."/>
            <person name="Harris S."/>
            <person name="Eisen J.A."/>
            <person name="Holcombe L.J."/>
            <person name="O'Flynn C."/>
        </authorList>
    </citation>
    <scope>NUCLEOTIDE SEQUENCE [LARGE SCALE GENOMIC DNA]</scope>
    <source>
        <strain evidence="2 3">OH2822_COT-296</strain>
    </source>
</reference>
<organism evidence="2 3">
    <name type="scientific">Arachnia propionica</name>
    <dbReference type="NCBI Taxonomy" id="1750"/>
    <lineage>
        <taxon>Bacteria</taxon>
        <taxon>Bacillati</taxon>
        <taxon>Actinomycetota</taxon>
        <taxon>Actinomycetes</taxon>
        <taxon>Propionibacteriales</taxon>
        <taxon>Propionibacteriaceae</taxon>
        <taxon>Arachnia</taxon>
    </lineage>
</organism>
<feature type="chain" id="PRO_5018294337" evidence="1">
    <location>
        <begin position="27"/>
        <end position="105"/>
    </location>
</feature>
<protein>
    <submittedName>
        <fullName evidence="2">Uncharacterized protein</fullName>
    </submittedName>
</protein>
<sequence length="105" mass="11116">MKVKRRLVALAAAVALFGSMAAPAQAYTESGRQNCSGGGATVSVRGQMQRLDKGPLILKINGRQVAKHYGTYYGYGHSYARTANWSASAVTLLRSGSYGFCTPPA</sequence>
<evidence type="ECO:0000313" key="2">
    <source>
        <dbReference type="EMBL" id="RRD49780.1"/>
    </source>
</evidence>
<evidence type="ECO:0000313" key="3">
    <source>
        <dbReference type="Proteomes" id="UP000280935"/>
    </source>
</evidence>
<dbReference type="RefSeq" id="WP_125227782.1">
    <property type="nucleotide sequence ID" value="NZ_RQYT01000012.1"/>
</dbReference>